<accession>A0A146G522</accession>
<dbReference type="EMBL" id="BDCO01000002">
    <property type="protein sequence ID" value="GAT32909.1"/>
    <property type="molecule type" value="Genomic_DNA"/>
</dbReference>
<dbReference type="OrthoDB" id="7206880at2"/>
<name>A0A146G522_TERSA</name>
<evidence type="ECO:0000313" key="2">
    <source>
        <dbReference type="Proteomes" id="UP000076023"/>
    </source>
</evidence>
<dbReference type="RefSeq" id="WP_153811322.1">
    <property type="nucleotide sequence ID" value="NZ_BDCO01000002.1"/>
</dbReference>
<reference evidence="2" key="1">
    <citation type="journal article" date="2017" name="Genome Announc.">
        <title>Draft Genome Sequence of Terrimicrobium sacchariphilum NM-5T, a Facultative Anaerobic Soil Bacterium of the Class Spartobacteria.</title>
        <authorList>
            <person name="Qiu Y.L."/>
            <person name="Tourlousse D.M."/>
            <person name="Matsuura N."/>
            <person name="Ohashi A."/>
            <person name="Sekiguchi Y."/>
        </authorList>
    </citation>
    <scope>NUCLEOTIDE SEQUENCE [LARGE SCALE GENOMIC DNA]</scope>
    <source>
        <strain evidence="2">NM-5</strain>
    </source>
</reference>
<proteinExistence type="predicted"/>
<dbReference type="AlphaFoldDB" id="A0A146G522"/>
<protein>
    <submittedName>
        <fullName evidence="1">Uncharacterized protein</fullName>
    </submittedName>
</protein>
<dbReference type="STRING" id="690879.TSACC_21311"/>
<sequence length="166" mass="18759">MKSIPMSVRLSEEEAAFLARLDIAGATTPSDKLRAIISETRKRMDGVEDFSDCAELFRDMLSPTARRIREANKATNMRSELFDRFLEWLPEVAAYFITTLPEENVGKDALRKLESGLADRITAFLEGFLRMGVTSQAPCYDEALVTKRLKMILELAEIAKKQQPNP</sequence>
<organism evidence="1 2">
    <name type="scientific">Terrimicrobium sacchariphilum</name>
    <dbReference type="NCBI Taxonomy" id="690879"/>
    <lineage>
        <taxon>Bacteria</taxon>
        <taxon>Pseudomonadati</taxon>
        <taxon>Verrucomicrobiota</taxon>
        <taxon>Terrimicrobiia</taxon>
        <taxon>Terrimicrobiales</taxon>
        <taxon>Terrimicrobiaceae</taxon>
        <taxon>Terrimicrobium</taxon>
    </lineage>
</organism>
<comment type="caution">
    <text evidence="1">The sequence shown here is derived from an EMBL/GenBank/DDBJ whole genome shotgun (WGS) entry which is preliminary data.</text>
</comment>
<dbReference type="Proteomes" id="UP000076023">
    <property type="component" value="Unassembled WGS sequence"/>
</dbReference>
<evidence type="ECO:0000313" key="1">
    <source>
        <dbReference type="EMBL" id="GAT32909.1"/>
    </source>
</evidence>
<keyword evidence="2" id="KW-1185">Reference proteome</keyword>
<gene>
    <name evidence="1" type="ORF">TSACC_21311</name>
</gene>
<dbReference type="InParanoid" id="A0A146G522"/>